<proteinExistence type="predicted"/>
<sequence>MQIFEFHFNPKAKSDLVFDSFCYTPVNIYEKRLGGLYMMGLLKSVLPQNVRFLDNLAKTIKERYYKTISASAEKSLKDALKKANESLEKITKAGDVSWLGNLSFAVVSLKDYELNFTKVADLKILLLRKGQIIDIDQKLRFEDVEPYPLKVFGNIVSGKLIEDDVILILTKDVADAFLKEGVLNELAETDTPKMLKEILNGKKEKLSEISGICLSLFLTKETAAKETNTFLRKKTLKIFSFGKVFSPLTKIFKLPKISLKPKIALNLKLPRIRFGLPKINFKIKTKVFSPNKKIFPVFVLILFLVLGFFIFQITEKRQLKIYQEKVDQIQEKVSQADSFLIIKGSKQAEKKAAALLEEGWKNIAPLVNMEANFPPALSSHVLNLKNTISESLYKINKLVKVQDPELVFEFKAKEFIPQDLISFKDGVFAFSPYSENAFEIDQKNEGRILSINEKINSAIASNDSVLFFAKPDQLINFKDGQFQAPITLKLPYQEFKPGNLSSFQLNLYFSDKENGKITKYPYRGNFQWGEPQLWMENKNIADFKSMAVDGSLWALTKENAGEEGKPSSSPTVIERYYAGKLQEALKLEIFPFPKSFFKIFTSSQQPYIYILEPVQNRIVIINKSGGIIEQFQSEKFDNLLDFSISQDGKTIYLLNGLKVYKITL</sequence>
<feature type="transmembrane region" description="Helical" evidence="1">
    <location>
        <begin position="294"/>
        <end position="313"/>
    </location>
</feature>
<keyword evidence="1" id="KW-0812">Transmembrane</keyword>
<dbReference type="SUPFAM" id="SSF63825">
    <property type="entry name" value="YWTD domain"/>
    <property type="match status" value="1"/>
</dbReference>
<evidence type="ECO:0008006" key="4">
    <source>
        <dbReference type="Google" id="ProtNLM"/>
    </source>
</evidence>
<evidence type="ECO:0000313" key="2">
    <source>
        <dbReference type="EMBL" id="PIV41948.1"/>
    </source>
</evidence>
<evidence type="ECO:0000313" key="3">
    <source>
        <dbReference type="Proteomes" id="UP000230304"/>
    </source>
</evidence>
<evidence type="ECO:0000256" key="1">
    <source>
        <dbReference type="SAM" id="Phobius"/>
    </source>
</evidence>
<gene>
    <name evidence="2" type="ORF">COS26_02965</name>
</gene>
<dbReference type="AlphaFoldDB" id="A0A2M7D7A7"/>
<organism evidence="2 3">
    <name type="scientific">Candidatus Nealsonbacteria bacterium CG02_land_8_20_14_3_00_40_11</name>
    <dbReference type="NCBI Taxonomy" id="1974700"/>
    <lineage>
        <taxon>Bacteria</taxon>
        <taxon>Candidatus Nealsoniibacteriota</taxon>
    </lineage>
</organism>
<reference evidence="3" key="1">
    <citation type="submission" date="2017-09" db="EMBL/GenBank/DDBJ databases">
        <title>Depth-based differentiation of microbial function through sediment-hosted aquifers and enrichment of novel symbionts in the deep terrestrial subsurface.</title>
        <authorList>
            <person name="Probst A.J."/>
            <person name="Ladd B."/>
            <person name="Jarett J.K."/>
            <person name="Geller-Mcgrath D.E."/>
            <person name="Sieber C.M.K."/>
            <person name="Emerson J.B."/>
            <person name="Anantharaman K."/>
            <person name="Thomas B.C."/>
            <person name="Malmstrom R."/>
            <person name="Stieglmeier M."/>
            <person name="Klingl A."/>
            <person name="Woyke T."/>
            <person name="Ryan C.M."/>
            <person name="Banfield J.F."/>
        </authorList>
    </citation>
    <scope>NUCLEOTIDE SEQUENCE [LARGE SCALE GENOMIC DNA]</scope>
</reference>
<keyword evidence="1" id="KW-0472">Membrane</keyword>
<accession>A0A2M7D7A7</accession>
<dbReference type="EMBL" id="PEUA01000063">
    <property type="protein sequence ID" value="PIV41948.1"/>
    <property type="molecule type" value="Genomic_DNA"/>
</dbReference>
<keyword evidence="1" id="KW-1133">Transmembrane helix</keyword>
<dbReference type="Proteomes" id="UP000230304">
    <property type="component" value="Unassembled WGS sequence"/>
</dbReference>
<name>A0A2M7D7A7_9BACT</name>
<protein>
    <recommendedName>
        <fullName evidence="4">PPM-type phosphatase domain-containing protein</fullName>
    </recommendedName>
</protein>
<comment type="caution">
    <text evidence="2">The sequence shown here is derived from an EMBL/GenBank/DDBJ whole genome shotgun (WGS) entry which is preliminary data.</text>
</comment>